<dbReference type="Gene3D" id="3.40.390.10">
    <property type="entry name" value="Collagenase (Catalytic Domain)"/>
    <property type="match status" value="1"/>
</dbReference>
<keyword evidence="4" id="KW-0479">Metal-binding</keyword>
<dbReference type="FunFam" id="3.40.390.10:FF:000009">
    <property type="entry name" value="Oligopeptidase A"/>
    <property type="match status" value="1"/>
</dbReference>
<dbReference type="SUPFAM" id="SSF55486">
    <property type="entry name" value="Metalloproteases ('zincins'), catalytic domain"/>
    <property type="match status" value="1"/>
</dbReference>
<dbReference type="GO" id="GO:0006508">
    <property type="term" value="P:proteolysis"/>
    <property type="evidence" value="ECO:0007669"/>
    <property type="project" value="UniProtKB-KW"/>
</dbReference>
<dbReference type="GO" id="GO:0004222">
    <property type="term" value="F:metalloendopeptidase activity"/>
    <property type="evidence" value="ECO:0007669"/>
    <property type="project" value="InterPro"/>
</dbReference>
<keyword evidence="3" id="KW-0645">Protease</keyword>
<accession>A0A0F9YAI9</accession>
<comment type="caution">
    <text evidence="9">The sequence shown here is derived from an EMBL/GenBank/DDBJ whole genome shotgun (WGS) entry which is preliminary data.</text>
</comment>
<gene>
    <name evidence="9" type="ORF">LCGC14_0042010</name>
</gene>
<comment type="similarity">
    <text evidence="2">Belongs to the peptidase M3 family.</text>
</comment>
<dbReference type="GO" id="GO:0046872">
    <property type="term" value="F:metal ion binding"/>
    <property type="evidence" value="ECO:0007669"/>
    <property type="project" value="UniProtKB-KW"/>
</dbReference>
<dbReference type="CDD" id="cd06456">
    <property type="entry name" value="M3A_DCP"/>
    <property type="match status" value="1"/>
</dbReference>
<keyword evidence="5" id="KW-0378">Hydrolase</keyword>
<dbReference type="InterPro" id="IPR024080">
    <property type="entry name" value="Neurolysin/TOP_N"/>
</dbReference>
<reference evidence="9" key="1">
    <citation type="journal article" date="2015" name="Nature">
        <title>Complex archaea that bridge the gap between prokaryotes and eukaryotes.</title>
        <authorList>
            <person name="Spang A."/>
            <person name="Saw J.H."/>
            <person name="Jorgensen S.L."/>
            <person name="Zaremba-Niedzwiedzka K."/>
            <person name="Martijn J."/>
            <person name="Lind A.E."/>
            <person name="van Eijk R."/>
            <person name="Schleper C."/>
            <person name="Guy L."/>
            <person name="Ettema T.J."/>
        </authorList>
    </citation>
    <scope>NUCLEOTIDE SEQUENCE</scope>
</reference>
<dbReference type="AlphaFoldDB" id="A0A0F9YAI9"/>
<dbReference type="Gene3D" id="1.20.1050.40">
    <property type="entry name" value="Endopeptidase. Chain P, domain 1"/>
    <property type="match status" value="1"/>
</dbReference>
<proteinExistence type="inferred from homology"/>
<dbReference type="GO" id="GO:0004180">
    <property type="term" value="F:carboxypeptidase activity"/>
    <property type="evidence" value="ECO:0007669"/>
    <property type="project" value="TreeGrafter"/>
</dbReference>
<dbReference type="InterPro" id="IPR024079">
    <property type="entry name" value="MetalloPept_cat_dom_sf"/>
</dbReference>
<dbReference type="PANTHER" id="PTHR43660">
    <property type="entry name" value="DIPEPTIDYL CARBOXYPEPTIDASE"/>
    <property type="match status" value="1"/>
</dbReference>
<organism evidence="9">
    <name type="scientific">marine sediment metagenome</name>
    <dbReference type="NCBI Taxonomy" id="412755"/>
    <lineage>
        <taxon>unclassified sequences</taxon>
        <taxon>metagenomes</taxon>
        <taxon>ecological metagenomes</taxon>
    </lineage>
</organism>
<sequence>MKPVPKIVSRLPSLKSTLKPALFPALGFSLLLSACSDNQPEVTGSDVQDDTQVAAETETNPLLVASDLPYGMPPFDRIRNEHFLPAYERAMAMESEEIDRIANNPEPASFDNTIVAMERTGQELTRVARIFNNVNGANTNPELQAVQREMAPRLSAHNDSISLNADLFARVNTLYEQREELALDPESDRLLERYYTSFVRSGAQLDEAQKQRLREINSELARLSTQFTQNVLAEVNASAVVVDTREELAGLSGAQIQAAADEAVSRGEDGKYVITLRNTSGQPPLASLENRALRERIQKASVARGSRGNEFDTTGIVSDTLKLRAERAQMLGYDTHADFILSEQTAGNKTVVNQMLGGLAPVAVANARVEGEEIKRLIDETEAEPFELQAWDWAYYAEKVRQQRYAFDESEVRPYFELSNVLDNGVFYAAEQVYGLSFERRDELPTYHPDVQVWEVFDADGTGLGLMLGDFYARGSKRGGAWMNSYNTQSGLLGGSKVIGNHLNITKPPAGEPTLMTFDEVTTLFHEFGHVLHGLFSDVEYPRFAGTSVPRDFVEFPSQVNEMWATWPDVLENYALHYETGERIPQDLLDRVLAAAQFNEGFGTTEYLAASIIDQALHQLPPEQIPDADGIMAFEAQALADAGINYDPVPPRYRTPYFSHIMGGYSAGYYSYIWSEVLDADAVQWFIENGGMSRVTGDRFRETLLSRGGSVDAMQLYQDFAGRLPDIEHMLRRRGLQPQ</sequence>
<dbReference type="PANTHER" id="PTHR43660:SF1">
    <property type="entry name" value="DIPEPTIDYL CARBOXYPEPTIDASE"/>
    <property type="match status" value="1"/>
</dbReference>
<evidence type="ECO:0000313" key="9">
    <source>
        <dbReference type="EMBL" id="KKO09082.1"/>
    </source>
</evidence>
<keyword evidence="6" id="KW-0862">Zinc</keyword>
<dbReference type="Gene3D" id="1.10.1370.10">
    <property type="entry name" value="Neurolysin, domain 3"/>
    <property type="match status" value="1"/>
</dbReference>
<name>A0A0F9YAI9_9ZZZZ</name>
<evidence type="ECO:0000256" key="4">
    <source>
        <dbReference type="ARBA" id="ARBA00022723"/>
    </source>
</evidence>
<dbReference type="EMBL" id="LAZR01000008">
    <property type="protein sequence ID" value="KKO09082.1"/>
    <property type="molecule type" value="Genomic_DNA"/>
</dbReference>
<evidence type="ECO:0000256" key="2">
    <source>
        <dbReference type="ARBA" id="ARBA00006040"/>
    </source>
</evidence>
<evidence type="ECO:0000256" key="6">
    <source>
        <dbReference type="ARBA" id="ARBA00022833"/>
    </source>
</evidence>
<evidence type="ECO:0000256" key="3">
    <source>
        <dbReference type="ARBA" id="ARBA00022670"/>
    </source>
</evidence>
<dbReference type="InterPro" id="IPR045090">
    <property type="entry name" value="Pept_M3A_M3B"/>
</dbReference>
<dbReference type="InterPro" id="IPR034005">
    <property type="entry name" value="M3A_DCP"/>
</dbReference>
<feature type="domain" description="Peptidase M3A/M3B catalytic" evidence="8">
    <location>
        <begin position="285"/>
        <end position="735"/>
    </location>
</feature>
<dbReference type="PROSITE" id="PS51257">
    <property type="entry name" value="PROKAR_LIPOPROTEIN"/>
    <property type="match status" value="1"/>
</dbReference>
<evidence type="ECO:0000259" key="8">
    <source>
        <dbReference type="Pfam" id="PF01432"/>
    </source>
</evidence>
<evidence type="ECO:0000256" key="7">
    <source>
        <dbReference type="ARBA" id="ARBA00023049"/>
    </source>
</evidence>
<comment type="cofactor">
    <cofactor evidence="1">
        <name>Zn(2+)</name>
        <dbReference type="ChEBI" id="CHEBI:29105"/>
    </cofactor>
</comment>
<dbReference type="Pfam" id="PF01432">
    <property type="entry name" value="Peptidase_M3"/>
    <property type="match status" value="1"/>
</dbReference>
<dbReference type="InterPro" id="IPR001567">
    <property type="entry name" value="Pept_M3A_M3B_dom"/>
</dbReference>
<dbReference type="GO" id="GO:0005829">
    <property type="term" value="C:cytosol"/>
    <property type="evidence" value="ECO:0007669"/>
    <property type="project" value="UniProtKB-ARBA"/>
</dbReference>
<evidence type="ECO:0000256" key="1">
    <source>
        <dbReference type="ARBA" id="ARBA00001947"/>
    </source>
</evidence>
<dbReference type="InterPro" id="IPR024077">
    <property type="entry name" value="Neurolysin/TOP_dom2"/>
</dbReference>
<keyword evidence="7" id="KW-0482">Metalloprotease</keyword>
<evidence type="ECO:0000256" key="5">
    <source>
        <dbReference type="ARBA" id="ARBA00022801"/>
    </source>
</evidence>
<protein>
    <recommendedName>
        <fullName evidence="8">Peptidase M3A/M3B catalytic domain-containing protein</fullName>
    </recommendedName>
</protein>